<dbReference type="PANTHER" id="PTHR34704:SF1">
    <property type="entry name" value="ATPASE"/>
    <property type="match status" value="1"/>
</dbReference>
<comment type="caution">
    <text evidence="2">The sequence shown here is derived from an EMBL/GenBank/DDBJ whole genome shotgun (WGS) entry which is preliminary data.</text>
</comment>
<feature type="domain" description="DUF234" evidence="1">
    <location>
        <begin position="153"/>
        <end position="245"/>
    </location>
</feature>
<dbReference type="Proteomes" id="UP000228859">
    <property type="component" value="Unassembled WGS sequence"/>
</dbReference>
<organism evidence="2 3">
    <name type="scientific">Sulfuricurvum kujiense</name>
    <dbReference type="NCBI Taxonomy" id="148813"/>
    <lineage>
        <taxon>Bacteria</taxon>
        <taxon>Pseudomonadati</taxon>
        <taxon>Campylobacterota</taxon>
        <taxon>Epsilonproteobacteria</taxon>
        <taxon>Campylobacterales</taxon>
        <taxon>Sulfurimonadaceae</taxon>
        <taxon>Sulfuricurvum</taxon>
    </lineage>
</organism>
<gene>
    <name evidence="2" type="ORF">CFH83_04865</name>
</gene>
<proteinExistence type="predicted"/>
<sequence length="301" mass="35788">MNRNLLCDFFHLNLPADMEQCVELFAIFGGYTEPIDADEPLESLIRRHILDHFESHREHLLSPLNDDPLYLNLLHAIAVGDRREGSAFRRARIGKERGNEAFEFLRTSGYLTLERSREMPLERTHPKQRFKKEIEHHRISHKFRFASPFLRFWFAFVEPFSKSIREGNTHFFYEHFHAHFNAFVGFTFEELCNLYIREILAPKFGSDILDSGSYWNREVEIDLLTETMEGETWVGECKWTNHKVNKKEFHKLEEKCTKLSLIPDKIFLFSKRGFSNELNDMKEKRLFRFCAEDLSVLTNRS</sequence>
<dbReference type="SUPFAM" id="SSF52980">
    <property type="entry name" value="Restriction endonuclease-like"/>
    <property type="match status" value="1"/>
</dbReference>
<dbReference type="PANTHER" id="PTHR34704">
    <property type="entry name" value="ATPASE"/>
    <property type="match status" value="1"/>
</dbReference>
<reference evidence="2 3" key="1">
    <citation type="journal article" date="2017" name="Front. Microbiol.">
        <title>Comparative Genomic Analysis of the Class Epsilonproteobacteria and Proposed Reclassification to Epsilonbacteraeota (phyl. nov.).</title>
        <authorList>
            <person name="Waite D.W."/>
            <person name="Vanwonterghem I."/>
            <person name="Rinke C."/>
            <person name="Parks D.H."/>
            <person name="Zhang Y."/>
            <person name="Takai K."/>
            <person name="Sievert S.M."/>
            <person name="Simon J."/>
            <person name="Campbell B.J."/>
            <person name="Hanson T.E."/>
            <person name="Woyke T."/>
            <person name="Klotz M.G."/>
            <person name="Hugenholtz P."/>
        </authorList>
    </citation>
    <scope>NUCLEOTIDE SEQUENCE [LARGE SCALE GENOMIC DNA]</scope>
    <source>
        <strain evidence="2">UBA12443</strain>
    </source>
</reference>
<dbReference type="AlphaFoldDB" id="A0A2D3WBD6"/>
<accession>A0A2D3WBD6</accession>
<dbReference type="EMBL" id="DLUI01000071">
    <property type="protein sequence ID" value="DAB38622.1"/>
    <property type="molecule type" value="Genomic_DNA"/>
</dbReference>
<evidence type="ECO:0000313" key="2">
    <source>
        <dbReference type="EMBL" id="DAB38622.1"/>
    </source>
</evidence>
<dbReference type="Pfam" id="PF03008">
    <property type="entry name" value="DUF234"/>
    <property type="match status" value="1"/>
</dbReference>
<dbReference type="InterPro" id="IPR004256">
    <property type="entry name" value="DUF234"/>
</dbReference>
<dbReference type="InterPro" id="IPR011335">
    <property type="entry name" value="Restrct_endonuc-II-like"/>
</dbReference>
<name>A0A2D3WBD6_9BACT</name>
<evidence type="ECO:0000259" key="1">
    <source>
        <dbReference type="Pfam" id="PF03008"/>
    </source>
</evidence>
<dbReference type="RefSeq" id="WP_294893309.1">
    <property type="nucleotide sequence ID" value="NZ_DLUI01000071.1"/>
</dbReference>
<protein>
    <submittedName>
        <fullName evidence="2">ATPase</fullName>
    </submittedName>
</protein>
<evidence type="ECO:0000313" key="3">
    <source>
        <dbReference type="Proteomes" id="UP000228859"/>
    </source>
</evidence>